<evidence type="ECO:0000256" key="7">
    <source>
        <dbReference type="ARBA" id="ARBA00022692"/>
    </source>
</evidence>
<evidence type="ECO:0000256" key="13">
    <source>
        <dbReference type="ARBA" id="ARBA00023136"/>
    </source>
</evidence>
<dbReference type="PANTHER" id="PTHR45569">
    <property type="entry name" value="SENSOR PROTEIN KDPD"/>
    <property type="match status" value="1"/>
</dbReference>
<dbReference type="Gene3D" id="3.30.450.40">
    <property type="match status" value="1"/>
</dbReference>
<comment type="catalytic activity">
    <reaction evidence="1">
        <text>ATP + protein L-histidine = ADP + protein N-phospho-L-histidine.</text>
        <dbReference type="EC" id="2.7.13.3"/>
    </reaction>
</comment>
<dbReference type="InterPro" id="IPR036097">
    <property type="entry name" value="HisK_dim/P_sf"/>
</dbReference>
<dbReference type="PROSITE" id="PS50109">
    <property type="entry name" value="HIS_KIN"/>
    <property type="match status" value="1"/>
</dbReference>
<sequence>MRAYHIKNTAIRYGISGSIAALASTAVLTVAMLPFRGEMSIATTALVLVVPVVVGAVIGGFPVGVFSVVVGFLVYVFVFIPPYLTLEVGETQNWAALGVYVVVMLPVARVVAGLNAARTQARERGMQIRELFELSTLLVEDKPLDDLLVMIVTTLRDLFDARQVALLLPRDDKLEIVASAGAPITEEDRRRLQAGPGVPGRLARVETARVGSYGGPGHTDPLRFALVAAGRPVGMLTVSGTTITDNQREPLLLFVNQIALAIERARLREQALRTELTEEMERLARTLVAAVSHDLRAPLASIKAASSTLVDPQLRGELDDRAQRELAGVIDTQADQLATLVTGLLDMSRVQAGVLRPRASIVDLHHVVDTVLADLPVAARDQEFSLDLPAELPLIDVDVVLISRVLTNLVQNAARFASKSSPITIEARHARPDLITVSVTDCGPGVSPDRRSEIFGLFMRRRRDTGTGLGLTIAKTFVDAHRQRIWVEDAPGGGARFSFTLPVAAELPERH</sequence>
<dbReference type="SUPFAM" id="SSF55874">
    <property type="entry name" value="ATPase domain of HSP90 chaperone/DNA topoisomerase II/histidine kinase"/>
    <property type="match status" value="1"/>
</dbReference>
<feature type="domain" description="Histidine kinase" evidence="15">
    <location>
        <begin position="290"/>
        <end position="505"/>
    </location>
</feature>
<evidence type="ECO:0000256" key="6">
    <source>
        <dbReference type="ARBA" id="ARBA00022679"/>
    </source>
</evidence>
<keyword evidence="7 14" id="KW-0812">Transmembrane</keyword>
<dbReference type="PRINTS" id="PR00344">
    <property type="entry name" value="BCTRLSENSOR"/>
</dbReference>
<comment type="subcellular location">
    <subcellularLocation>
        <location evidence="3">Cell membrane</location>
    </subcellularLocation>
    <subcellularLocation>
        <location evidence="2">Membrane</location>
        <topology evidence="2">Multi-pass membrane protein</topology>
    </subcellularLocation>
</comment>
<dbReference type="InterPro" id="IPR036890">
    <property type="entry name" value="HATPase_C_sf"/>
</dbReference>
<dbReference type="GO" id="GO:0000155">
    <property type="term" value="F:phosphorelay sensor kinase activity"/>
    <property type="evidence" value="ECO:0007669"/>
    <property type="project" value="InterPro"/>
</dbReference>
<dbReference type="SUPFAM" id="SSF55781">
    <property type="entry name" value="GAF domain-like"/>
    <property type="match status" value="1"/>
</dbReference>
<evidence type="ECO:0000256" key="9">
    <source>
        <dbReference type="ARBA" id="ARBA00022777"/>
    </source>
</evidence>
<dbReference type="GO" id="GO:0005524">
    <property type="term" value="F:ATP binding"/>
    <property type="evidence" value="ECO:0007669"/>
    <property type="project" value="UniProtKB-KW"/>
</dbReference>
<protein>
    <recommendedName>
        <fullName evidence="4">histidine kinase</fullName>
        <ecNumber evidence="4">2.7.13.3</ecNumber>
    </recommendedName>
</protein>
<dbReference type="InterPro" id="IPR038318">
    <property type="entry name" value="KdpD_sf"/>
</dbReference>
<dbReference type="InterPro" id="IPR004358">
    <property type="entry name" value="Sig_transdc_His_kin-like_C"/>
</dbReference>
<keyword evidence="8" id="KW-0547">Nucleotide-binding</keyword>
<evidence type="ECO:0000256" key="3">
    <source>
        <dbReference type="ARBA" id="ARBA00004236"/>
    </source>
</evidence>
<reference evidence="16" key="1">
    <citation type="submission" date="2020-10" db="EMBL/GenBank/DDBJ databases">
        <title>Sequencing the genomes of 1000 actinobacteria strains.</title>
        <authorList>
            <person name="Klenk H.-P."/>
        </authorList>
    </citation>
    <scope>NUCLEOTIDE SEQUENCE</scope>
    <source>
        <strain evidence="16">DSM 45354</strain>
    </source>
</reference>
<dbReference type="SMART" id="SM00388">
    <property type="entry name" value="HisKA"/>
    <property type="match status" value="1"/>
</dbReference>
<feature type="transmembrane region" description="Helical" evidence="14">
    <location>
        <begin position="39"/>
        <end position="58"/>
    </location>
</feature>
<feature type="transmembrane region" description="Helical" evidence="14">
    <location>
        <begin position="65"/>
        <end position="84"/>
    </location>
</feature>
<dbReference type="AlphaFoldDB" id="A0A927RBV7"/>
<evidence type="ECO:0000256" key="4">
    <source>
        <dbReference type="ARBA" id="ARBA00012438"/>
    </source>
</evidence>
<evidence type="ECO:0000256" key="5">
    <source>
        <dbReference type="ARBA" id="ARBA00022553"/>
    </source>
</evidence>
<dbReference type="InterPro" id="IPR025201">
    <property type="entry name" value="KdpD_TM"/>
</dbReference>
<dbReference type="Gene3D" id="1.10.287.130">
    <property type="match status" value="1"/>
</dbReference>
<dbReference type="RefSeq" id="WP_192750599.1">
    <property type="nucleotide sequence ID" value="NZ_BAABJL010000147.1"/>
</dbReference>
<evidence type="ECO:0000256" key="12">
    <source>
        <dbReference type="ARBA" id="ARBA00023012"/>
    </source>
</evidence>
<dbReference type="CDD" id="cd00082">
    <property type="entry name" value="HisKA"/>
    <property type="match status" value="1"/>
</dbReference>
<evidence type="ECO:0000313" key="16">
    <source>
        <dbReference type="EMBL" id="MBE1606480.1"/>
    </source>
</evidence>
<evidence type="ECO:0000259" key="15">
    <source>
        <dbReference type="PROSITE" id="PS50109"/>
    </source>
</evidence>
<keyword evidence="6 16" id="KW-0808">Transferase</keyword>
<comment type="caution">
    <text evidence="16">The sequence shown here is derived from an EMBL/GenBank/DDBJ whole genome shotgun (WGS) entry which is preliminary data.</text>
</comment>
<keyword evidence="5" id="KW-0597">Phosphoprotein</keyword>
<dbReference type="PANTHER" id="PTHR45569:SF1">
    <property type="entry name" value="SENSOR PROTEIN KDPD"/>
    <property type="match status" value="1"/>
</dbReference>
<dbReference type="GO" id="GO:0005886">
    <property type="term" value="C:plasma membrane"/>
    <property type="evidence" value="ECO:0007669"/>
    <property type="project" value="UniProtKB-SubCell"/>
</dbReference>
<feature type="transmembrane region" description="Helical" evidence="14">
    <location>
        <begin position="96"/>
        <end position="117"/>
    </location>
</feature>
<dbReference type="SUPFAM" id="SSF47384">
    <property type="entry name" value="Homodimeric domain of signal transducing histidine kinase"/>
    <property type="match status" value="1"/>
</dbReference>
<dbReference type="Gene3D" id="1.20.120.620">
    <property type="entry name" value="Backbone structure of the membrane domain of e. Coli histidine kinase receptor kdpd"/>
    <property type="match status" value="1"/>
</dbReference>
<dbReference type="InterPro" id="IPR003594">
    <property type="entry name" value="HATPase_dom"/>
</dbReference>
<organism evidence="16 17">
    <name type="scientific">Actinopolymorpha pittospori</name>
    <dbReference type="NCBI Taxonomy" id="648752"/>
    <lineage>
        <taxon>Bacteria</taxon>
        <taxon>Bacillati</taxon>
        <taxon>Actinomycetota</taxon>
        <taxon>Actinomycetes</taxon>
        <taxon>Propionibacteriales</taxon>
        <taxon>Actinopolymorphaceae</taxon>
        <taxon>Actinopolymorpha</taxon>
    </lineage>
</organism>
<keyword evidence="11 14" id="KW-1133">Transmembrane helix</keyword>
<dbReference type="Gene3D" id="3.30.565.10">
    <property type="entry name" value="Histidine kinase-like ATPase, C-terminal domain"/>
    <property type="match status" value="1"/>
</dbReference>
<proteinExistence type="predicted"/>
<evidence type="ECO:0000313" key="17">
    <source>
        <dbReference type="Proteomes" id="UP000638648"/>
    </source>
</evidence>
<dbReference type="InterPro" id="IPR005467">
    <property type="entry name" value="His_kinase_dom"/>
</dbReference>
<evidence type="ECO:0000256" key="11">
    <source>
        <dbReference type="ARBA" id="ARBA00022989"/>
    </source>
</evidence>
<keyword evidence="17" id="KW-1185">Reference proteome</keyword>
<keyword evidence="13 14" id="KW-0472">Membrane</keyword>
<keyword evidence="10" id="KW-0067">ATP-binding</keyword>
<dbReference type="Pfam" id="PF13493">
    <property type="entry name" value="DUF4118"/>
    <property type="match status" value="1"/>
</dbReference>
<dbReference type="Pfam" id="PF00512">
    <property type="entry name" value="HisKA"/>
    <property type="match status" value="1"/>
</dbReference>
<keyword evidence="12" id="KW-0902">Two-component regulatory system</keyword>
<dbReference type="InterPro" id="IPR052023">
    <property type="entry name" value="Histidine_kinase_KdpD"/>
</dbReference>
<keyword evidence="9 16" id="KW-0418">Kinase</keyword>
<dbReference type="Proteomes" id="UP000638648">
    <property type="component" value="Unassembled WGS sequence"/>
</dbReference>
<dbReference type="Pfam" id="PF02518">
    <property type="entry name" value="HATPase_c"/>
    <property type="match status" value="1"/>
</dbReference>
<dbReference type="SMART" id="SM00387">
    <property type="entry name" value="HATPase_c"/>
    <property type="match status" value="1"/>
</dbReference>
<dbReference type="InterPro" id="IPR003661">
    <property type="entry name" value="HisK_dim/P_dom"/>
</dbReference>
<evidence type="ECO:0000256" key="2">
    <source>
        <dbReference type="ARBA" id="ARBA00004141"/>
    </source>
</evidence>
<evidence type="ECO:0000256" key="1">
    <source>
        <dbReference type="ARBA" id="ARBA00000085"/>
    </source>
</evidence>
<dbReference type="EC" id="2.7.13.3" evidence="4"/>
<feature type="transmembrane region" description="Helical" evidence="14">
    <location>
        <begin position="12"/>
        <end position="33"/>
    </location>
</feature>
<gene>
    <name evidence="16" type="ORF">HEB94_003328</name>
</gene>
<dbReference type="InterPro" id="IPR029016">
    <property type="entry name" value="GAF-like_dom_sf"/>
</dbReference>
<evidence type="ECO:0000256" key="10">
    <source>
        <dbReference type="ARBA" id="ARBA00022840"/>
    </source>
</evidence>
<accession>A0A927RBV7</accession>
<evidence type="ECO:0000256" key="8">
    <source>
        <dbReference type="ARBA" id="ARBA00022741"/>
    </source>
</evidence>
<name>A0A927RBV7_9ACTN</name>
<dbReference type="EMBL" id="JADBEM010000001">
    <property type="protein sequence ID" value="MBE1606480.1"/>
    <property type="molecule type" value="Genomic_DNA"/>
</dbReference>
<evidence type="ECO:0000256" key="14">
    <source>
        <dbReference type="SAM" id="Phobius"/>
    </source>
</evidence>